<evidence type="ECO:0000256" key="11">
    <source>
        <dbReference type="SAM" id="SignalP"/>
    </source>
</evidence>
<dbReference type="RefSeq" id="WP_085855099.1">
    <property type="nucleotide sequence ID" value="NZ_FOPF01000011.1"/>
</dbReference>
<proteinExistence type="inferred from homology"/>
<dbReference type="STRING" id="315423.SAMN04488020_11143"/>
<dbReference type="GO" id="GO:0008360">
    <property type="term" value="P:regulation of cell shape"/>
    <property type="evidence" value="ECO:0007669"/>
    <property type="project" value="UniProtKB-UniRule"/>
</dbReference>
<dbReference type="Proteomes" id="UP000193870">
    <property type="component" value="Unassembled WGS sequence"/>
</dbReference>
<feature type="chain" id="PRO_5011008022" evidence="11">
    <location>
        <begin position="20"/>
        <end position="235"/>
    </location>
</feature>
<dbReference type="PROSITE" id="PS52029">
    <property type="entry name" value="LD_TPASE"/>
    <property type="match status" value="1"/>
</dbReference>
<dbReference type="OrthoDB" id="9795305at2"/>
<dbReference type="AlphaFoldDB" id="A0A1Y5TFG0"/>
<evidence type="ECO:0000256" key="6">
    <source>
        <dbReference type="ARBA" id="ARBA00022960"/>
    </source>
</evidence>
<comment type="pathway">
    <text evidence="1 9">Cell wall biogenesis; peptidoglycan biosynthesis.</text>
</comment>
<dbReference type="UniPathway" id="UPA00219"/>
<feature type="domain" description="L,D-TPase catalytic" evidence="12">
    <location>
        <begin position="84"/>
        <end position="223"/>
    </location>
</feature>
<organism evidence="13 14">
    <name type="scientific">Palleronia marisminoris</name>
    <dbReference type="NCBI Taxonomy" id="315423"/>
    <lineage>
        <taxon>Bacteria</taxon>
        <taxon>Pseudomonadati</taxon>
        <taxon>Pseudomonadota</taxon>
        <taxon>Alphaproteobacteria</taxon>
        <taxon>Rhodobacterales</taxon>
        <taxon>Roseobacteraceae</taxon>
        <taxon>Palleronia</taxon>
    </lineage>
</organism>
<evidence type="ECO:0000256" key="3">
    <source>
        <dbReference type="ARBA" id="ARBA00022676"/>
    </source>
</evidence>
<keyword evidence="4 13" id="KW-0808">Transferase</keyword>
<dbReference type="Gene3D" id="2.40.440.10">
    <property type="entry name" value="L,D-transpeptidase catalytic domain-like"/>
    <property type="match status" value="1"/>
</dbReference>
<dbReference type="InterPro" id="IPR038063">
    <property type="entry name" value="Transpep_catalytic_dom"/>
</dbReference>
<evidence type="ECO:0000256" key="7">
    <source>
        <dbReference type="ARBA" id="ARBA00022984"/>
    </source>
</evidence>
<evidence type="ECO:0000313" key="13">
    <source>
        <dbReference type="EMBL" id="SLN62580.1"/>
    </source>
</evidence>
<feature type="active site" description="Nucleophile" evidence="9">
    <location>
        <position position="199"/>
    </location>
</feature>
<feature type="compositionally biased region" description="Pro residues" evidence="10">
    <location>
        <begin position="21"/>
        <end position="44"/>
    </location>
</feature>
<keyword evidence="14" id="KW-1185">Reference proteome</keyword>
<evidence type="ECO:0000256" key="8">
    <source>
        <dbReference type="ARBA" id="ARBA00023316"/>
    </source>
</evidence>
<gene>
    <name evidence="13" type="primary">ykuD_2</name>
    <name evidence="13" type="ORF">PAM7066_03118</name>
</gene>
<evidence type="ECO:0000256" key="10">
    <source>
        <dbReference type="SAM" id="MobiDB-lite"/>
    </source>
</evidence>
<evidence type="ECO:0000313" key="14">
    <source>
        <dbReference type="Proteomes" id="UP000193870"/>
    </source>
</evidence>
<dbReference type="GO" id="GO:0018104">
    <property type="term" value="P:peptidoglycan-protein cross-linking"/>
    <property type="evidence" value="ECO:0007669"/>
    <property type="project" value="TreeGrafter"/>
</dbReference>
<protein>
    <submittedName>
        <fullName evidence="13">Putative L,D-transpeptidase YkuD</fullName>
        <ecNumber evidence="13">2.-.-.-</ecNumber>
    </submittedName>
</protein>
<evidence type="ECO:0000256" key="2">
    <source>
        <dbReference type="ARBA" id="ARBA00005992"/>
    </source>
</evidence>
<keyword evidence="11" id="KW-0732">Signal</keyword>
<evidence type="ECO:0000256" key="1">
    <source>
        <dbReference type="ARBA" id="ARBA00004752"/>
    </source>
</evidence>
<dbReference type="GO" id="GO:0005576">
    <property type="term" value="C:extracellular region"/>
    <property type="evidence" value="ECO:0007669"/>
    <property type="project" value="TreeGrafter"/>
</dbReference>
<keyword evidence="6 9" id="KW-0133">Cell shape</keyword>
<feature type="region of interest" description="Disordered" evidence="10">
    <location>
        <begin position="21"/>
        <end position="45"/>
    </location>
</feature>
<evidence type="ECO:0000256" key="5">
    <source>
        <dbReference type="ARBA" id="ARBA00022801"/>
    </source>
</evidence>
<dbReference type="PROSITE" id="PS51257">
    <property type="entry name" value="PROKAR_LIPOPROTEIN"/>
    <property type="match status" value="1"/>
</dbReference>
<name>A0A1Y5TFG0_9RHOB</name>
<keyword evidence="5" id="KW-0378">Hydrolase</keyword>
<evidence type="ECO:0000256" key="4">
    <source>
        <dbReference type="ARBA" id="ARBA00022679"/>
    </source>
</evidence>
<dbReference type="PANTHER" id="PTHR30582:SF24">
    <property type="entry name" value="L,D-TRANSPEPTIDASE ERFK_SRFK-RELATED"/>
    <property type="match status" value="1"/>
</dbReference>
<evidence type="ECO:0000259" key="12">
    <source>
        <dbReference type="PROSITE" id="PS52029"/>
    </source>
</evidence>
<dbReference type="InterPro" id="IPR005490">
    <property type="entry name" value="LD_TPept_cat_dom"/>
</dbReference>
<keyword evidence="7 9" id="KW-0573">Peptidoglycan synthesis</keyword>
<dbReference type="EMBL" id="FWFV01000010">
    <property type="protein sequence ID" value="SLN62580.1"/>
    <property type="molecule type" value="Genomic_DNA"/>
</dbReference>
<dbReference type="Pfam" id="PF03734">
    <property type="entry name" value="YkuD"/>
    <property type="match status" value="1"/>
</dbReference>
<keyword evidence="8 9" id="KW-0961">Cell wall biogenesis/degradation</keyword>
<dbReference type="SUPFAM" id="SSF141523">
    <property type="entry name" value="L,D-transpeptidase catalytic domain-like"/>
    <property type="match status" value="1"/>
</dbReference>
<sequence length="235" mass="25464">MNRRFFLASSGAVALSACAAPPPPVQRRVPVEPPAPPPPPPPMPAHYGAILDEPYPVPAIPDGVVPEHLWRQQVDNPFPNQPEGAIVVDPDAANLHLILGEGRAMRYGVSVGASGFGWDGDAVIQYGREWPRWKVPAEMIARQPEFAPYSVANGGMDPGPGNPLGARALYLFQNDVDTLYRIHGGCEPKYLGQAVSSGCIRMLDHDVIDLYERVPWGSPVTVLHSVKPARLVSLY</sequence>
<dbReference type="PANTHER" id="PTHR30582">
    <property type="entry name" value="L,D-TRANSPEPTIDASE"/>
    <property type="match status" value="1"/>
</dbReference>
<dbReference type="GO" id="GO:0071972">
    <property type="term" value="F:peptidoglycan L,D-transpeptidase activity"/>
    <property type="evidence" value="ECO:0007669"/>
    <property type="project" value="TreeGrafter"/>
</dbReference>
<accession>A0A1Y5TFG0</accession>
<comment type="similarity">
    <text evidence="2">Belongs to the YkuD family.</text>
</comment>
<dbReference type="GO" id="GO:0071555">
    <property type="term" value="P:cell wall organization"/>
    <property type="evidence" value="ECO:0007669"/>
    <property type="project" value="UniProtKB-UniRule"/>
</dbReference>
<dbReference type="EC" id="2.-.-.-" evidence="13"/>
<feature type="active site" description="Proton donor/acceptor" evidence="9">
    <location>
        <position position="183"/>
    </location>
</feature>
<reference evidence="13 14" key="1">
    <citation type="submission" date="2017-03" db="EMBL/GenBank/DDBJ databases">
        <authorList>
            <person name="Afonso C.L."/>
            <person name="Miller P.J."/>
            <person name="Scott M.A."/>
            <person name="Spackman E."/>
            <person name="Goraichik I."/>
            <person name="Dimitrov K.M."/>
            <person name="Suarez D.L."/>
            <person name="Swayne D.E."/>
        </authorList>
    </citation>
    <scope>NUCLEOTIDE SEQUENCE [LARGE SCALE GENOMIC DNA]</scope>
    <source>
        <strain evidence="13 14">CECT 7066</strain>
    </source>
</reference>
<dbReference type="GO" id="GO:0016757">
    <property type="term" value="F:glycosyltransferase activity"/>
    <property type="evidence" value="ECO:0007669"/>
    <property type="project" value="UniProtKB-KW"/>
</dbReference>
<keyword evidence="3" id="KW-0328">Glycosyltransferase</keyword>
<feature type="signal peptide" evidence="11">
    <location>
        <begin position="1"/>
        <end position="19"/>
    </location>
</feature>
<dbReference type="InterPro" id="IPR050979">
    <property type="entry name" value="LD-transpeptidase"/>
</dbReference>
<dbReference type="CDD" id="cd16913">
    <property type="entry name" value="YkuD_like"/>
    <property type="match status" value="1"/>
</dbReference>
<evidence type="ECO:0000256" key="9">
    <source>
        <dbReference type="PROSITE-ProRule" id="PRU01373"/>
    </source>
</evidence>